<gene>
    <name evidence="4 10" type="primary">ftsZ</name>
    <name evidence="10" type="ORF">NQF87_03150</name>
</gene>
<dbReference type="InterPro" id="IPR000158">
    <property type="entry name" value="Cell_div_FtsZ"/>
</dbReference>
<dbReference type="PANTHER" id="PTHR30314:SF3">
    <property type="entry name" value="MITOCHONDRIAL DIVISION PROTEIN FSZA"/>
    <property type="match status" value="1"/>
</dbReference>
<dbReference type="Gene3D" id="3.40.50.1440">
    <property type="entry name" value="Tubulin/FtsZ, GTPase domain"/>
    <property type="match status" value="1"/>
</dbReference>
<dbReference type="InterPro" id="IPR037103">
    <property type="entry name" value="Tubulin/FtsZ-like_C"/>
</dbReference>
<evidence type="ECO:0000256" key="1">
    <source>
        <dbReference type="ARBA" id="ARBA00009690"/>
    </source>
</evidence>
<feature type="compositionally biased region" description="Polar residues" evidence="7">
    <location>
        <begin position="377"/>
        <end position="391"/>
    </location>
</feature>
<accession>A0ABT3WAL6</accession>
<dbReference type="Gene3D" id="3.30.1330.20">
    <property type="entry name" value="Tubulin/FtsZ, C-terminal domain"/>
    <property type="match status" value="1"/>
</dbReference>
<dbReference type="GO" id="GO:0051301">
    <property type="term" value="P:cell division"/>
    <property type="evidence" value="ECO:0007669"/>
    <property type="project" value="UniProtKB-KW"/>
</dbReference>
<comment type="function">
    <text evidence="4 6">Essential cell division protein that forms a contractile ring structure (Z ring) at the future cell division site. The regulation of the ring assembly controls the timing and the location of cell division. One of the functions of the FtsZ ring is to recruit other cell division proteins to the septum to produce a new cell wall between the dividing cells. Binds GTP and shows GTPase activity.</text>
</comment>
<evidence type="ECO:0000259" key="8">
    <source>
        <dbReference type="SMART" id="SM00864"/>
    </source>
</evidence>
<keyword evidence="11" id="KW-1185">Reference proteome</keyword>
<feature type="binding site" evidence="4">
    <location>
        <begin position="114"/>
        <end position="116"/>
    </location>
    <ligand>
        <name>GTP</name>
        <dbReference type="ChEBI" id="CHEBI:37565"/>
    </ligand>
</feature>
<dbReference type="InterPro" id="IPR020805">
    <property type="entry name" value="Cell_div_FtsZ_CS"/>
</dbReference>
<evidence type="ECO:0000256" key="4">
    <source>
        <dbReference type="HAMAP-Rule" id="MF_00909"/>
    </source>
</evidence>
<dbReference type="InterPro" id="IPR003008">
    <property type="entry name" value="Tubulin_FtsZ_GTPase"/>
</dbReference>
<dbReference type="HAMAP" id="MF_00909">
    <property type="entry name" value="FtsZ"/>
    <property type="match status" value="1"/>
</dbReference>
<feature type="compositionally biased region" description="Basic and acidic residues" evidence="7">
    <location>
        <begin position="328"/>
        <end position="345"/>
    </location>
</feature>
<dbReference type="InterPro" id="IPR024757">
    <property type="entry name" value="FtsZ_C"/>
</dbReference>
<comment type="subunit">
    <text evidence="4">Homodimer. Polymerizes to form a dynamic ring structure in a strictly GTP-dependent manner. Interacts directly with several other division proteins.</text>
</comment>
<feature type="region of interest" description="Disordered" evidence="7">
    <location>
        <begin position="325"/>
        <end position="493"/>
    </location>
</feature>
<comment type="subcellular location">
    <subcellularLocation>
        <location evidence="4">Cytoplasm</location>
    </subcellularLocation>
    <text evidence="4">Assembles at midcell at the inner surface of the cytoplasmic membrane.</text>
</comment>
<dbReference type="InterPro" id="IPR045061">
    <property type="entry name" value="FtsZ/CetZ"/>
</dbReference>
<organism evidence="10 11">
    <name type="scientific">Bombella dulcis</name>
    <dbReference type="NCBI Taxonomy" id="2967339"/>
    <lineage>
        <taxon>Bacteria</taxon>
        <taxon>Pseudomonadati</taxon>
        <taxon>Pseudomonadota</taxon>
        <taxon>Alphaproteobacteria</taxon>
        <taxon>Acetobacterales</taxon>
        <taxon>Acetobacteraceae</taxon>
        <taxon>Bombella</taxon>
    </lineage>
</organism>
<evidence type="ECO:0000313" key="11">
    <source>
        <dbReference type="Proteomes" id="UP001165633"/>
    </source>
</evidence>
<feature type="compositionally biased region" description="Low complexity" evidence="7">
    <location>
        <begin position="392"/>
        <end position="404"/>
    </location>
</feature>
<dbReference type="Proteomes" id="UP001165633">
    <property type="component" value="Unassembled WGS sequence"/>
</dbReference>
<proteinExistence type="inferred from homology"/>
<reference evidence="10" key="1">
    <citation type="submission" date="2022-07" db="EMBL/GenBank/DDBJ databases">
        <title>Bombella genomes.</title>
        <authorList>
            <person name="Harer L."/>
            <person name="Styblova S."/>
            <person name="Ehrmann M."/>
        </authorList>
    </citation>
    <scope>NUCLEOTIDE SEQUENCE</scope>
    <source>
        <strain evidence="10">TMW 2.2559</strain>
    </source>
</reference>
<comment type="similarity">
    <text evidence="1 4 6">Belongs to the FtsZ family.</text>
</comment>
<keyword evidence="4" id="KW-0963">Cytoplasm</keyword>
<dbReference type="SUPFAM" id="SSF52490">
    <property type="entry name" value="Tubulin nucleotide-binding domain-like"/>
    <property type="match status" value="1"/>
</dbReference>
<dbReference type="Pfam" id="PF00091">
    <property type="entry name" value="Tubulin"/>
    <property type="match status" value="1"/>
</dbReference>
<comment type="caution">
    <text evidence="10">The sequence shown here is derived from an EMBL/GenBank/DDBJ whole genome shotgun (WGS) entry which is preliminary data.</text>
</comment>
<dbReference type="SMART" id="SM00864">
    <property type="entry name" value="Tubulin"/>
    <property type="match status" value="1"/>
</dbReference>
<feature type="binding site" evidence="4">
    <location>
        <position position="149"/>
    </location>
    <ligand>
        <name>GTP</name>
        <dbReference type="ChEBI" id="CHEBI:37565"/>
    </ligand>
</feature>
<dbReference type="InterPro" id="IPR036525">
    <property type="entry name" value="Tubulin/FtsZ_GTPase_sf"/>
</dbReference>
<dbReference type="EMBL" id="JANIDV010000001">
    <property type="protein sequence ID" value="MCX5615976.1"/>
    <property type="molecule type" value="Genomic_DNA"/>
</dbReference>
<evidence type="ECO:0000259" key="9">
    <source>
        <dbReference type="SMART" id="SM00865"/>
    </source>
</evidence>
<dbReference type="PROSITE" id="PS01134">
    <property type="entry name" value="FTSZ_1"/>
    <property type="match status" value="1"/>
</dbReference>
<feature type="binding site" evidence="4">
    <location>
        <position position="193"/>
    </location>
    <ligand>
        <name>GTP</name>
        <dbReference type="ChEBI" id="CHEBI:37565"/>
    </ligand>
</feature>
<dbReference type="CDD" id="cd02201">
    <property type="entry name" value="FtsZ_type1"/>
    <property type="match status" value="1"/>
</dbReference>
<sequence length="493" mass="52175">MSLNLTPTTPGVNSVSPPRITVIGVGGGGVNAVNNMIGGKLRGVTFIAANTDAQQLALSKAETRLQLGPTLTRGLGAGAKPEIGRQSAEEVEAEIRQHLEGVDLVFVTAGMGGGTGTGAAPVVARIAHESGALTIGVVSKPFDFEGARRSRAAIAGIAELEKYVDTLLVIPNQNLFGSASLTTSLVEAFAMADDVLYSGVRSVTDLMVEAGYQNLDFADVRTVMSGMGKAMMGIGTASADEDGEDWAITAAERAISNPLLEETSIAGARALLVNVTLGPDMSLLAYNQIMNLIRETANCEDEEINSGFVVNEEMKGRVQVSVIATGLDGRERNDSIGHSTYKEQPQEATQDVTAVVPVSEKDSSSSEKNLCHENELNHTASSQISHGPTPTSYSSNDQNSPSSNATPQLPNYDPHLGPHHQLSNSVSAPSSSRVDTPSTNGGLFSRLFRTARPEHESQNQQSPHNSKLENEEPTSTNEDDELDIPAYLRRSPR</sequence>
<keyword evidence="4 6" id="KW-0132">Cell division</keyword>
<dbReference type="PRINTS" id="PR00423">
    <property type="entry name" value="CELLDVISFTSZ"/>
</dbReference>
<feature type="compositionally biased region" description="Polar residues" evidence="7">
    <location>
        <begin position="433"/>
        <end position="442"/>
    </location>
</feature>
<feature type="domain" description="Tubulin/FtsZ GTPase" evidence="8">
    <location>
        <begin position="19"/>
        <end position="211"/>
    </location>
</feature>
<feature type="binding site" evidence="4">
    <location>
        <position position="145"/>
    </location>
    <ligand>
        <name>GTP</name>
        <dbReference type="ChEBI" id="CHEBI:37565"/>
    </ligand>
</feature>
<keyword evidence="2 4" id="KW-0547">Nucleotide-binding</keyword>
<protein>
    <recommendedName>
        <fullName evidence="4 5">Cell division protein FtsZ</fullName>
    </recommendedName>
</protein>
<feature type="binding site" evidence="4">
    <location>
        <begin position="27"/>
        <end position="31"/>
    </location>
    <ligand>
        <name>GTP</name>
        <dbReference type="ChEBI" id="CHEBI:37565"/>
    </ligand>
</feature>
<dbReference type="Pfam" id="PF12327">
    <property type="entry name" value="FtsZ_C"/>
    <property type="match status" value="1"/>
</dbReference>
<keyword evidence="3 4" id="KW-0342">GTP-binding</keyword>
<dbReference type="PROSITE" id="PS01135">
    <property type="entry name" value="FTSZ_2"/>
    <property type="match status" value="1"/>
</dbReference>
<evidence type="ECO:0000256" key="5">
    <source>
        <dbReference type="NCBIfam" id="TIGR00065"/>
    </source>
</evidence>
<dbReference type="PANTHER" id="PTHR30314">
    <property type="entry name" value="CELL DIVISION PROTEIN FTSZ-RELATED"/>
    <property type="match status" value="1"/>
</dbReference>
<dbReference type="RefSeq" id="WP_266126949.1">
    <property type="nucleotide sequence ID" value="NZ_JANIDV010000001.1"/>
</dbReference>
<dbReference type="SMART" id="SM00865">
    <property type="entry name" value="Tubulin_C"/>
    <property type="match status" value="1"/>
</dbReference>
<evidence type="ECO:0000256" key="2">
    <source>
        <dbReference type="ARBA" id="ARBA00022741"/>
    </source>
</evidence>
<feature type="compositionally biased region" description="Basic and acidic residues" evidence="7">
    <location>
        <begin position="359"/>
        <end position="376"/>
    </location>
</feature>
<keyword evidence="4 6" id="KW-0717">Septation</keyword>
<dbReference type="SUPFAM" id="SSF55307">
    <property type="entry name" value="Tubulin C-terminal domain-like"/>
    <property type="match status" value="1"/>
</dbReference>
<feature type="domain" description="Tubulin/FtsZ 2-layer sandwich" evidence="9">
    <location>
        <begin position="214"/>
        <end position="336"/>
    </location>
</feature>
<evidence type="ECO:0000313" key="10">
    <source>
        <dbReference type="EMBL" id="MCX5615976.1"/>
    </source>
</evidence>
<dbReference type="InterPro" id="IPR008280">
    <property type="entry name" value="Tub_FtsZ_C"/>
</dbReference>
<dbReference type="InterPro" id="IPR018316">
    <property type="entry name" value="Tubulin/FtsZ_2-layer-sand-dom"/>
</dbReference>
<evidence type="ECO:0000256" key="6">
    <source>
        <dbReference type="RuleBase" id="RU000631"/>
    </source>
</evidence>
<evidence type="ECO:0000256" key="3">
    <source>
        <dbReference type="ARBA" id="ARBA00023134"/>
    </source>
</evidence>
<evidence type="ECO:0000256" key="7">
    <source>
        <dbReference type="SAM" id="MobiDB-lite"/>
    </source>
</evidence>
<feature type="compositionally biased region" description="Low complexity" evidence="7">
    <location>
        <begin position="423"/>
        <end position="432"/>
    </location>
</feature>
<dbReference type="NCBIfam" id="TIGR00065">
    <property type="entry name" value="ftsZ"/>
    <property type="match status" value="1"/>
</dbReference>
<name>A0ABT3WAL6_9PROT</name>
<keyword evidence="4 6" id="KW-0131">Cell cycle</keyword>